<dbReference type="PIRSF" id="PIRSF028177">
    <property type="entry name" value="Polyketide_synth_Omtfrase_TcmP"/>
    <property type="match status" value="1"/>
</dbReference>
<evidence type="ECO:0000256" key="1">
    <source>
        <dbReference type="ARBA" id="ARBA00022603"/>
    </source>
</evidence>
<organism evidence="3 4">
    <name type="scientific">Petrachloros mirabilis ULC683</name>
    <dbReference type="NCBI Taxonomy" id="2781853"/>
    <lineage>
        <taxon>Bacteria</taxon>
        <taxon>Bacillati</taxon>
        <taxon>Cyanobacteriota</taxon>
        <taxon>Cyanophyceae</taxon>
        <taxon>Synechococcales</taxon>
        <taxon>Petrachlorosaceae</taxon>
        <taxon>Petrachloros</taxon>
        <taxon>Petrachloros mirabilis</taxon>
    </lineage>
</organism>
<dbReference type="InterPro" id="IPR029063">
    <property type="entry name" value="SAM-dependent_MTases_sf"/>
</dbReference>
<dbReference type="PANTHER" id="PTHR43619:SF2">
    <property type="entry name" value="S-ADENOSYL-L-METHIONINE-DEPENDENT METHYLTRANSFERASES SUPERFAMILY PROTEIN"/>
    <property type="match status" value="1"/>
</dbReference>
<keyword evidence="4" id="KW-1185">Reference proteome</keyword>
<dbReference type="Pfam" id="PF04072">
    <property type="entry name" value="LCM"/>
    <property type="match status" value="1"/>
</dbReference>
<comment type="caution">
    <text evidence="3">The sequence shown here is derived from an EMBL/GenBank/DDBJ whole genome shotgun (WGS) entry which is preliminary data.</text>
</comment>
<dbReference type="Gene3D" id="3.40.50.150">
    <property type="entry name" value="Vaccinia Virus protein VP39"/>
    <property type="match status" value="1"/>
</dbReference>
<keyword evidence="1 3" id="KW-0489">Methyltransferase</keyword>
<dbReference type="GO" id="GO:0008168">
    <property type="term" value="F:methyltransferase activity"/>
    <property type="evidence" value="ECO:0007669"/>
    <property type="project" value="UniProtKB-KW"/>
</dbReference>
<proteinExistence type="predicted"/>
<sequence>MTSTQRESADQLTGVAETLMITLYARYLETQCSDSFFQDPKAVEIVDRTDYNFNKYAKGWASQLGVVIRVQEYDRIAQQFLENHPNAVVVNLGCGLCTRFTRLDNGSVRWYEVDFPEVIEFRRKFFQESDRYRFIPTSILDFSWIDQIQRSADQPLLILMEGVSPYLSEAENRSLVLQICDRLAPAELVFDVLNCKSAKRTARHDTVSKTGAEFKSGIDSGREVETWADGITLQGEVYYLTQFANHPKRLPFWMRYLSFIMVPLFKNSGRILHLQIEKN</sequence>
<dbReference type="GO" id="GO:0032259">
    <property type="term" value="P:methylation"/>
    <property type="evidence" value="ECO:0007669"/>
    <property type="project" value="UniProtKB-KW"/>
</dbReference>
<evidence type="ECO:0000313" key="4">
    <source>
        <dbReference type="Proteomes" id="UP000607397"/>
    </source>
</evidence>
<dbReference type="SUPFAM" id="SSF53335">
    <property type="entry name" value="S-adenosyl-L-methionine-dependent methyltransferases"/>
    <property type="match status" value="1"/>
</dbReference>
<reference evidence="3" key="1">
    <citation type="submission" date="2019-12" db="EMBL/GenBank/DDBJ databases">
        <title>High-Quality draft genome sequences of three cyanobacteria isolated from the limestone walls of the Old Cathedral of Coimbra.</title>
        <authorList>
            <person name="Tiago I."/>
            <person name="Soares F."/>
            <person name="Portugal A."/>
        </authorList>
    </citation>
    <scope>NUCLEOTIDE SEQUENCE [LARGE SCALE GENOMIC DNA]</scope>
    <source>
        <strain evidence="3">C</strain>
    </source>
</reference>
<dbReference type="RefSeq" id="WP_161827180.1">
    <property type="nucleotide sequence ID" value="NZ_WVIC01000067.1"/>
</dbReference>
<gene>
    <name evidence="3" type="ORF">GS597_19800</name>
</gene>
<dbReference type="Proteomes" id="UP000607397">
    <property type="component" value="Unassembled WGS sequence"/>
</dbReference>
<keyword evidence="2" id="KW-0808">Transferase</keyword>
<protein>
    <submittedName>
        <fullName evidence="3">Class I SAM-dependent methyltransferase</fullName>
    </submittedName>
</protein>
<name>A0A8K2A9X0_9CYAN</name>
<evidence type="ECO:0000256" key="2">
    <source>
        <dbReference type="ARBA" id="ARBA00022679"/>
    </source>
</evidence>
<dbReference type="InterPro" id="IPR016874">
    <property type="entry name" value="TcmP-like"/>
</dbReference>
<dbReference type="InterPro" id="IPR007213">
    <property type="entry name" value="Ppm1/Ppm2/Tcmp"/>
</dbReference>
<accession>A0A8K2A9X0</accession>
<dbReference type="EMBL" id="WVIC01000067">
    <property type="protein sequence ID" value="NCJ08709.1"/>
    <property type="molecule type" value="Genomic_DNA"/>
</dbReference>
<dbReference type="PANTHER" id="PTHR43619">
    <property type="entry name" value="S-ADENOSYL-L-METHIONINE-DEPENDENT METHYLTRANSFERASE YKTD-RELATED"/>
    <property type="match status" value="1"/>
</dbReference>
<dbReference type="AlphaFoldDB" id="A0A8K2A9X0"/>
<evidence type="ECO:0000313" key="3">
    <source>
        <dbReference type="EMBL" id="NCJ08709.1"/>
    </source>
</evidence>